<feature type="domain" description="FAD-binding" evidence="1">
    <location>
        <begin position="3"/>
        <end position="291"/>
    </location>
</feature>
<dbReference type="SUPFAM" id="SSF51905">
    <property type="entry name" value="FAD/NAD(P)-binding domain"/>
    <property type="match status" value="1"/>
</dbReference>
<dbReference type="GO" id="GO:0071949">
    <property type="term" value="F:FAD binding"/>
    <property type="evidence" value="ECO:0007669"/>
    <property type="project" value="InterPro"/>
</dbReference>
<dbReference type="PRINTS" id="PR00420">
    <property type="entry name" value="RNGMNOXGNASE"/>
</dbReference>
<dbReference type="EMBL" id="CAFBLS010000164">
    <property type="protein sequence ID" value="CAB4880895.1"/>
    <property type="molecule type" value="Genomic_DNA"/>
</dbReference>
<name>A0A6J7EHX3_9ZZZZ</name>
<gene>
    <name evidence="2" type="ORF">UFOPK3402_01301</name>
</gene>
<sequence length="346" mass="37017">MDSDVVIVGAGPAGSACASVLTGRGLTVLLVDDGRRHGSWAGESLPPGGIDLMRSVFGDDVVEGHRSAYGVRSSWGSGELGTTDFITTPLGDGLVLDRARFDAQCRDHARSRGATVIPGRFAAMSSSGAEWTSTMQDGGRVRSRWLIDATGRSSSVGVRIGARRERSDRLVAQVLVTEDRGDPVAGTIIEAVPEGWWYSTPLPGNRRVVAMLTDADLLAPTGDRSARWHSALARTSHVSDAVGTITGDGEPAVHRADTSVLHPMSGDRWCAIGDAAASWDPLSSQGLMSAVLMGARAGRALDDETAMQALERDIHLLRSEHAALQSYYYGLERRWADDAFWHRRQG</sequence>
<proteinExistence type="predicted"/>
<dbReference type="InterPro" id="IPR036188">
    <property type="entry name" value="FAD/NAD-bd_sf"/>
</dbReference>
<dbReference type="PANTHER" id="PTHR43747:SF1">
    <property type="entry name" value="SLR1998 PROTEIN"/>
    <property type="match status" value="1"/>
</dbReference>
<dbReference type="Pfam" id="PF01494">
    <property type="entry name" value="FAD_binding_3"/>
    <property type="match status" value="1"/>
</dbReference>
<reference evidence="2" key="1">
    <citation type="submission" date="2020-05" db="EMBL/GenBank/DDBJ databases">
        <authorList>
            <person name="Chiriac C."/>
            <person name="Salcher M."/>
            <person name="Ghai R."/>
            <person name="Kavagutti S V."/>
        </authorList>
    </citation>
    <scope>NUCLEOTIDE SEQUENCE</scope>
</reference>
<dbReference type="InterPro" id="IPR050816">
    <property type="entry name" value="Flavin-dep_Halogenase_NPB"/>
</dbReference>
<accession>A0A6J7EHX3</accession>
<dbReference type="Gene3D" id="3.30.9.100">
    <property type="match status" value="1"/>
</dbReference>
<dbReference type="InterPro" id="IPR002938">
    <property type="entry name" value="FAD-bd"/>
</dbReference>
<evidence type="ECO:0000313" key="2">
    <source>
        <dbReference type="EMBL" id="CAB4880895.1"/>
    </source>
</evidence>
<dbReference type="AlphaFoldDB" id="A0A6J7EHX3"/>
<evidence type="ECO:0000259" key="1">
    <source>
        <dbReference type="Pfam" id="PF01494"/>
    </source>
</evidence>
<protein>
    <submittedName>
        <fullName evidence="2">Unannotated protein</fullName>
    </submittedName>
</protein>
<dbReference type="Gene3D" id="3.50.50.60">
    <property type="entry name" value="FAD/NAD(P)-binding domain"/>
    <property type="match status" value="1"/>
</dbReference>
<organism evidence="2">
    <name type="scientific">freshwater metagenome</name>
    <dbReference type="NCBI Taxonomy" id="449393"/>
    <lineage>
        <taxon>unclassified sequences</taxon>
        <taxon>metagenomes</taxon>
        <taxon>ecological metagenomes</taxon>
    </lineage>
</organism>
<dbReference type="PANTHER" id="PTHR43747">
    <property type="entry name" value="FAD-BINDING PROTEIN"/>
    <property type="match status" value="1"/>
</dbReference>